<reference evidence="3" key="1">
    <citation type="submission" date="2023-07" db="EMBL/GenBank/DDBJ databases">
        <title>Genomic Encyclopedia of Type Strains, Phase IV (KMG-IV): sequencing the most valuable type-strain genomes for metagenomic binning, comparative biology and taxonomic classification.</title>
        <authorList>
            <person name="Goeker M."/>
        </authorList>
    </citation>
    <scope>NUCLEOTIDE SEQUENCE</scope>
    <source>
        <strain evidence="3">DSM 26174</strain>
    </source>
</reference>
<dbReference type="Pfam" id="PF12770">
    <property type="entry name" value="CHAT"/>
    <property type="match status" value="1"/>
</dbReference>
<feature type="domain" description="CHAT" evidence="2">
    <location>
        <begin position="599"/>
        <end position="886"/>
    </location>
</feature>
<keyword evidence="1" id="KW-0812">Transmembrane</keyword>
<gene>
    <name evidence="3" type="ORF">HNQ88_005163</name>
</gene>
<feature type="transmembrane region" description="Helical" evidence="1">
    <location>
        <begin position="901"/>
        <end position="919"/>
    </location>
</feature>
<dbReference type="EMBL" id="JAVDQD010000018">
    <property type="protein sequence ID" value="MDR6242076.1"/>
    <property type="molecule type" value="Genomic_DNA"/>
</dbReference>
<dbReference type="PANTHER" id="PTHR10098:SF108">
    <property type="entry name" value="TETRATRICOPEPTIDE REPEAT PROTEIN 28"/>
    <property type="match status" value="1"/>
</dbReference>
<dbReference type="RefSeq" id="WP_309943442.1">
    <property type="nucleotide sequence ID" value="NZ_AP025312.1"/>
</dbReference>
<keyword evidence="4" id="KW-1185">Reference proteome</keyword>
<dbReference type="Gene3D" id="1.25.40.10">
    <property type="entry name" value="Tetratricopeptide repeat domain"/>
    <property type="match status" value="1"/>
</dbReference>
<evidence type="ECO:0000256" key="1">
    <source>
        <dbReference type="SAM" id="Phobius"/>
    </source>
</evidence>
<dbReference type="InterPro" id="IPR011990">
    <property type="entry name" value="TPR-like_helical_dom_sf"/>
</dbReference>
<protein>
    <submittedName>
        <fullName evidence="3">CHAT domain-containing protein</fullName>
    </submittedName>
</protein>
<evidence type="ECO:0000259" key="2">
    <source>
        <dbReference type="Pfam" id="PF12770"/>
    </source>
</evidence>
<organism evidence="3 4">
    <name type="scientific">Aureibacter tunicatorum</name>
    <dbReference type="NCBI Taxonomy" id="866807"/>
    <lineage>
        <taxon>Bacteria</taxon>
        <taxon>Pseudomonadati</taxon>
        <taxon>Bacteroidota</taxon>
        <taxon>Cytophagia</taxon>
        <taxon>Cytophagales</taxon>
        <taxon>Persicobacteraceae</taxon>
        <taxon>Aureibacter</taxon>
    </lineage>
</organism>
<proteinExistence type="predicted"/>
<evidence type="ECO:0000313" key="4">
    <source>
        <dbReference type="Proteomes" id="UP001185092"/>
    </source>
</evidence>
<dbReference type="InterPro" id="IPR024983">
    <property type="entry name" value="CHAT_dom"/>
</dbReference>
<dbReference type="PANTHER" id="PTHR10098">
    <property type="entry name" value="RAPSYN-RELATED"/>
    <property type="match status" value="1"/>
</dbReference>
<sequence length="929" mass="108091">MIDKGTIYFSLLLIFCLLSFCNAKCIAENDDFYKLYNSRKYDELRGLISRTLDNPKISTKKKAITNFYDIRLKVIDGVNLDTLNNLSINNLEWSIKHNSGANAICKNAYNTAEIHYRRYQADSAILFLNVAKQYIDGVQEHWFKKKYYNLLFAIYYQKGEMHSALNYINKAIDNAEKEGNTPESMISLWHNKSALLLTLKENKELNKVQKILLDNAIHLPDYKTHGYSKHWLYKNIAWNIAHQGNIDSAIYLLKKSKDYIKAEKQEDYINMLSTYNSLASYYEKLGEHQLFEKSCQQMLSIIGRSDNKKFLKYYHDAIMGIARSNLQKNNPNGTIIQLDSLEDILFRRFMIDENEFHILSDIYSLRAKAKQNKYLRSKSVTDLLECKSDILIAVQYAIRKKKQLYTSKDKLNYLSRYYDLFELALSIMHEIHQIAPDNEENMLSALMVMDQIHSAVLEDHTDLRFDKPEIIRNKEDSLLKARAYYLYDTLQEGYSRQVQDINIQLHQLNANFNVVAWEHIALKEFKKDIQKKLNQNEAAYLTFFTGKDHIYAQFITEDKHVFFKVDGNSQVFDNINQLSKVLYTKEQKHGFKGDSISYKIYQSLLNPLEKDIEDIENLVISPSGKLYYIPFDILVSKFTEDNNPLYLAQTHNIQYAFSLKSFMNKKANSKKKYTHNILAMAPFVDQWSRSLPSQSKLDYSIESLKLPFSRREVSSISSAPLLAENATKSYFMDYADSSKIIHLATHAKVNPETPTNSYILFYPNKGLSSNNKLYTEEIKAMNLSNVKMATLTACQTGNGKLLMGEGVMSLARSFAYAGVPCLLMTLWNADDESTSYIVSNFYDYLKQGYSKSESLFLAKKDFRENDDFRLINKNPFYWANIQLLGDSEPLFERKRSFNSRSFVICIFTTILLVLFIYVFSKYRKVILRK</sequence>
<evidence type="ECO:0000313" key="3">
    <source>
        <dbReference type="EMBL" id="MDR6242076.1"/>
    </source>
</evidence>
<keyword evidence="1" id="KW-0472">Membrane</keyword>
<comment type="caution">
    <text evidence="3">The sequence shown here is derived from an EMBL/GenBank/DDBJ whole genome shotgun (WGS) entry which is preliminary data.</text>
</comment>
<accession>A0AAE3XQB1</accession>
<name>A0AAE3XQB1_9BACT</name>
<dbReference type="Proteomes" id="UP001185092">
    <property type="component" value="Unassembled WGS sequence"/>
</dbReference>
<dbReference type="AlphaFoldDB" id="A0AAE3XQB1"/>
<keyword evidence="1" id="KW-1133">Transmembrane helix</keyword>